<feature type="region of interest" description="Disordered" evidence="1">
    <location>
        <begin position="689"/>
        <end position="713"/>
    </location>
</feature>
<reference evidence="2 3" key="1">
    <citation type="journal article" date="2016" name="Biochim. Biophys. Acta">
        <title>Characterization of red-shifted phycobilisomes isolated from the chlorophyll f-containing cyanobacterium Halomicronema hongdechloris.</title>
        <authorList>
            <person name="Li Y."/>
            <person name="Lin Y."/>
            <person name="Garvey C.J."/>
            <person name="Birch D."/>
            <person name="Corkery R.W."/>
            <person name="Loughlin P.C."/>
            <person name="Scheer H."/>
            <person name="Willows R.D."/>
            <person name="Chen M."/>
        </authorList>
    </citation>
    <scope>NUCLEOTIDE SEQUENCE [LARGE SCALE GENOMIC DNA]</scope>
    <source>
        <strain evidence="2 3">C2206</strain>
    </source>
</reference>
<dbReference type="KEGG" id="hhg:XM38_019200"/>
<evidence type="ECO:0000313" key="3">
    <source>
        <dbReference type="Proteomes" id="UP000191901"/>
    </source>
</evidence>
<dbReference type="Proteomes" id="UP000191901">
    <property type="component" value="Chromosome"/>
</dbReference>
<gene>
    <name evidence="2" type="ORF">XM38_019200</name>
</gene>
<evidence type="ECO:0000256" key="1">
    <source>
        <dbReference type="SAM" id="MobiDB-lite"/>
    </source>
</evidence>
<dbReference type="RefSeq" id="WP_225889260.1">
    <property type="nucleotide sequence ID" value="NZ_CP021983.2"/>
</dbReference>
<organism evidence="2 3">
    <name type="scientific">Halomicronema hongdechloris C2206</name>
    <dbReference type="NCBI Taxonomy" id="1641165"/>
    <lineage>
        <taxon>Bacteria</taxon>
        <taxon>Bacillati</taxon>
        <taxon>Cyanobacteriota</taxon>
        <taxon>Cyanophyceae</taxon>
        <taxon>Nodosilineales</taxon>
        <taxon>Nodosilineaceae</taxon>
        <taxon>Halomicronema</taxon>
    </lineage>
</organism>
<dbReference type="STRING" id="1641165.XM38_15040"/>
<name>A0A1Z3HKY7_9CYAN</name>
<keyword evidence="3" id="KW-1185">Reference proteome</keyword>
<protein>
    <submittedName>
        <fullName evidence="2">Uncharacterized protein</fullName>
    </submittedName>
</protein>
<accession>A0A1Z3HKY7</accession>
<dbReference type="EMBL" id="CP021983">
    <property type="protein sequence ID" value="ASC70971.1"/>
    <property type="molecule type" value="Genomic_DNA"/>
</dbReference>
<proteinExistence type="predicted"/>
<evidence type="ECO:0000313" key="2">
    <source>
        <dbReference type="EMBL" id="ASC70971.1"/>
    </source>
</evidence>
<dbReference type="AlphaFoldDB" id="A0A1Z3HKY7"/>
<sequence length="713" mass="76917">MAPKAVHLRLDMETASYQHQAFLDLGLRLGRSRPEGGESRSVFEALVQFSLVSASLAPTWEQSSLFFGDLQAGDEAEVVATPSSLQFRWQGYTATSSNLPPTALQLLPGMHLDRPEAAGGYAVLTFATAAAPEAPSDDLPTPAVYPVFRLTAAFMETLLFCRWGTFLQTPATTEATRSGTRQQIYGSTAGDLTVGYTARWQLDPDAPAANPGTWQESLLLNGFLEVKNVISWPQALELSSQADANGVVMTTLTLPAIETPNGETAALNHVRHTARVLFNQHVLPPELLAAGAGELFFQLASDHSWQFLAVVEHQLINVASTSDLASHQLTGDRRWTITQEVRLVTPAGFKTFLESHRSGQTIDAVIGVDSLGDSSDSYLTASLRDQLTVGETAELDRLSEKTLLVEMSAVHWVRQPTSTSAVSAATTRGSGTTLQFLPNGTQLGLLSSPEDYGASDPHDPAWLLLTLPLLGRLQAQEADELPTTVTDALSPLQVDPILLLAQPSTTVTNLRLLSALTHWGREDAITLAVTGFDTAAGRTWARLDPLSLEESWFRLQTPPPETSPDSFQSILAALPETPARQSRAAALAHAFRVVRPTYPPQTLSISASESSGDNFLHWRPHSLLAPSGVSRLGDGLELLYRFDGSSGDQIPDDSQVDPPLNLTIDNAAATAEFLPGEAYEFAKQPLSRPRLQSISSWRPAGPATPSPWKSGFP</sequence>